<reference evidence="2" key="1">
    <citation type="submission" date="2023-04" db="EMBL/GenBank/DDBJ databases">
        <authorList>
            <consortium name="ELIXIR-Norway"/>
        </authorList>
    </citation>
    <scope>NUCLEOTIDE SEQUENCE [LARGE SCALE GENOMIC DNA]</scope>
</reference>
<gene>
    <name evidence="2" type="ORF">MRATA1EN1_LOCUS3122</name>
</gene>
<evidence type="ECO:0000313" key="3">
    <source>
        <dbReference type="Proteomes" id="UP001176941"/>
    </source>
</evidence>
<organism evidence="2 3">
    <name type="scientific">Rangifer tarandus platyrhynchus</name>
    <name type="common">Svalbard reindeer</name>
    <dbReference type="NCBI Taxonomy" id="3082113"/>
    <lineage>
        <taxon>Eukaryota</taxon>
        <taxon>Metazoa</taxon>
        <taxon>Chordata</taxon>
        <taxon>Craniata</taxon>
        <taxon>Vertebrata</taxon>
        <taxon>Euteleostomi</taxon>
        <taxon>Mammalia</taxon>
        <taxon>Eutheria</taxon>
        <taxon>Laurasiatheria</taxon>
        <taxon>Artiodactyla</taxon>
        <taxon>Ruminantia</taxon>
        <taxon>Pecora</taxon>
        <taxon>Cervidae</taxon>
        <taxon>Odocoileinae</taxon>
        <taxon>Rangifer</taxon>
    </lineage>
</organism>
<accession>A0ABN8XZM1</accession>
<protein>
    <submittedName>
        <fullName evidence="2">Uncharacterized protein</fullName>
    </submittedName>
</protein>
<evidence type="ECO:0000313" key="2">
    <source>
        <dbReference type="EMBL" id="CAI9154160.1"/>
    </source>
</evidence>
<evidence type="ECO:0000256" key="1">
    <source>
        <dbReference type="SAM" id="MobiDB-lite"/>
    </source>
</evidence>
<sequence>MKCGSEDRAVKCNGQAVSRAIKQQGIWDFERRFYEHIESLTDCTWERSNAGSRNSGQEAFSGGAEIRSFSPAS</sequence>
<dbReference type="EMBL" id="OX459947">
    <property type="protein sequence ID" value="CAI9154160.1"/>
    <property type="molecule type" value="Genomic_DNA"/>
</dbReference>
<keyword evidence="3" id="KW-1185">Reference proteome</keyword>
<feature type="compositionally biased region" description="Polar residues" evidence="1">
    <location>
        <begin position="48"/>
        <end position="58"/>
    </location>
</feature>
<name>A0ABN8XZM1_RANTA</name>
<feature type="region of interest" description="Disordered" evidence="1">
    <location>
        <begin position="48"/>
        <end position="73"/>
    </location>
</feature>
<proteinExistence type="predicted"/>
<dbReference type="Proteomes" id="UP001176941">
    <property type="component" value="Chromosome 11"/>
</dbReference>